<gene>
    <name evidence="2" type="ORF">JAAARDRAFT_110771</name>
</gene>
<evidence type="ECO:0000313" key="2">
    <source>
        <dbReference type="EMBL" id="KDQ57297.1"/>
    </source>
</evidence>
<organism evidence="2 3">
    <name type="scientific">Jaapia argillacea MUCL 33604</name>
    <dbReference type="NCBI Taxonomy" id="933084"/>
    <lineage>
        <taxon>Eukaryota</taxon>
        <taxon>Fungi</taxon>
        <taxon>Dikarya</taxon>
        <taxon>Basidiomycota</taxon>
        <taxon>Agaricomycotina</taxon>
        <taxon>Agaricomycetes</taxon>
        <taxon>Agaricomycetidae</taxon>
        <taxon>Jaapiales</taxon>
        <taxon>Jaapiaceae</taxon>
        <taxon>Jaapia</taxon>
    </lineage>
</organism>
<reference evidence="3" key="1">
    <citation type="journal article" date="2014" name="Proc. Natl. Acad. Sci. U.S.A.">
        <title>Extensive sampling of basidiomycete genomes demonstrates inadequacy of the white-rot/brown-rot paradigm for wood decay fungi.</title>
        <authorList>
            <person name="Riley R."/>
            <person name="Salamov A.A."/>
            <person name="Brown D.W."/>
            <person name="Nagy L.G."/>
            <person name="Floudas D."/>
            <person name="Held B.W."/>
            <person name="Levasseur A."/>
            <person name="Lombard V."/>
            <person name="Morin E."/>
            <person name="Otillar R."/>
            <person name="Lindquist E.A."/>
            <person name="Sun H."/>
            <person name="LaButti K.M."/>
            <person name="Schmutz J."/>
            <person name="Jabbour D."/>
            <person name="Luo H."/>
            <person name="Baker S.E."/>
            <person name="Pisabarro A.G."/>
            <person name="Walton J.D."/>
            <person name="Blanchette R.A."/>
            <person name="Henrissat B."/>
            <person name="Martin F."/>
            <person name="Cullen D."/>
            <person name="Hibbett D.S."/>
            <person name="Grigoriev I.V."/>
        </authorList>
    </citation>
    <scope>NUCLEOTIDE SEQUENCE [LARGE SCALE GENOMIC DNA]</scope>
    <source>
        <strain evidence="3">MUCL 33604</strain>
    </source>
</reference>
<dbReference type="AlphaFoldDB" id="A0A067Q1B6"/>
<feature type="non-terminal residue" evidence="2">
    <location>
        <position position="247"/>
    </location>
</feature>
<evidence type="ECO:0000256" key="1">
    <source>
        <dbReference type="SAM" id="Coils"/>
    </source>
</evidence>
<dbReference type="InParanoid" id="A0A067Q1B6"/>
<accession>A0A067Q1B6</accession>
<feature type="coiled-coil region" evidence="1">
    <location>
        <begin position="123"/>
        <end position="157"/>
    </location>
</feature>
<dbReference type="EMBL" id="KL197720">
    <property type="protein sequence ID" value="KDQ57297.1"/>
    <property type="molecule type" value="Genomic_DNA"/>
</dbReference>
<evidence type="ECO:0000313" key="3">
    <source>
        <dbReference type="Proteomes" id="UP000027265"/>
    </source>
</evidence>
<dbReference type="STRING" id="933084.A0A067Q1B6"/>
<dbReference type="HOGENOM" id="CLU_1126813_0_0_1"/>
<keyword evidence="3" id="KW-1185">Reference proteome</keyword>
<keyword evidence="1" id="KW-0175">Coiled coil</keyword>
<dbReference type="Proteomes" id="UP000027265">
    <property type="component" value="Unassembled WGS sequence"/>
</dbReference>
<proteinExistence type="predicted"/>
<dbReference type="OrthoDB" id="248320at2759"/>
<sequence>MQTEFAYLFYSLGKELNALQLLAQEASQKRADLSKSTAGTGGEVTKVEIIQFRHELAKCEQDILQLDSLRSPLVEAVRDLESDMFKAGTKKEEVVRFSRASKDPEFAKMLKIRSLGPEHVETQSRLRKEIRAIRDRVQKLEDHLQGSKKKLNELKTGKPSFRPPSLDTINRTLKNIDIAIEQQSADVAALTSKMAKLNFQRHQRELVSHHDRKFVIDQTPPSRRKLQNVTPSVAATTAAALNAERSA</sequence>
<name>A0A067Q1B6_9AGAM</name>
<protein>
    <submittedName>
        <fullName evidence="2">Uncharacterized protein</fullName>
    </submittedName>
</protein>